<organism evidence="1 2">
    <name type="scientific">Cotonvirus japonicus</name>
    <dbReference type="NCBI Taxonomy" id="2811091"/>
    <lineage>
        <taxon>Viruses</taxon>
        <taxon>Varidnaviria</taxon>
        <taxon>Bamfordvirae</taxon>
        <taxon>Nucleocytoviricota</taxon>
        <taxon>Megaviricetes</taxon>
        <taxon>Imitervirales</taxon>
        <taxon>Mimiviridae</taxon>
        <taxon>Megamimivirinae</taxon>
        <taxon>Cotonvirus</taxon>
        <taxon>Cotonvirus japonicum</taxon>
    </lineage>
</organism>
<dbReference type="RefSeq" id="YP_010841944.1">
    <property type="nucleotide sequence ID" value="NC_079139.1"/>
</dbReference>
<evidence type="ECO:0000313" key="1">
    <source>
        <dbReference type="EMBL" id="BCS83336.1"/>
    </source>
</evidence>
<sequence length="404" mass="47747">MSDSVELHNESITRIKYFKIDDAISCPIMSKTAFIIANERVTTKGRTGRYFTVFPSFKKFMENRYKYKHCHEIFVDHMNNKPNLGGRLVFDFDIEYVDGLIIPENFKKQVNKTILKVISKYFIEINISILEFVWSTSINKKKLSKHLTVKHLYFDDWIIMTKIFYKLFCKVWDKKYNWILSQDLIDSQIVRKKGSLRMVDSTKINGNPLILDNNNHKLTDSLIRIYYKNHRDAEQTITRNNLNEKASDIINTNLHIKDQKYNTYENNISNISNNISNNIINNPTFDDQIYEKAFELYNLIHPGIFKPGKINGNFLTLIRVKPNHCFLSKKLHEQENAFLCVKKDTNNYVVSFGCYRYCHTKKISTIGYIKFNTMNMELSPFISKKYNSKNIKSKDCEFHQFLDI</sequence>
<keyword evidence="2" id="KW-1185">Reference proteome</keyword>
<evidence type="ECO:0008006" key="3">
    <source>
        <dbReference type="Google" id="ProtNLM"/>
    </source>
</evidence>
<dbReference type="EMBL" id="AP024483">
    <property type="protein sequence ID" value="BCS83336.1"/>
    <property type="molecule type" value="Genomic_DNA"/>
</dbReference>
<accession>A0ABM7NT98</accession>
<name>A0ABM7NT98_9VIRU</name>
<proteinExistence type="predicted"/>
<protein>
    <recommendedName>
        <fullName evidence="3">DNA primase</fullName>
    </recommendedName>
</protein>
<reference evidence="1 2" key="1">
    <citation type="submission" date="2021-02" db="EMBL/GenBank/DDBJ databases">
        <title>Cotonvirus japonicus, which uses Golgi apparatus of host cells for its virion factory, phylogenetically links tailed tupanvirus and icosahedral mimivirus.</title>
        <authorList>
            <person name="Takahashi H."/>
            <person name="Fukaya S."/>
            <person name="Song C."/>
            <person name="Murata K."/>
            <person name="Takemura M."/>
        </authorList>
    </citation>
    <scope>NUCLEOTIDE SEQUENCE [LARGE SCALE GENOMIC DNA]</scope>
</reference>
<evidence type="ECO:0000313" key="2">
    <source>
        <dbReference type="Proteomes" id="UP001321479"/>
    </source>
</evidence>
<dbReference type="GeneID" id="80558541"/>
<dbReference type="Proteomes" id="UP001321479">
    <property type="component" value="Segment"/>
</dbReference>